<feature type="transmembrane region" description="Helical" evidence="2">
    <location>
        <begin position="380"/>
        <end position="400"/>
    </location>
</feature>
<feature type="domain" description="EGF-like" evidence="3">
    <location>
        <begin position="192"/>
        <end position="235"/>
    </location>
</feature>
<evidence type="ECO:0000256" key="2">
    <source>
        <dbReference type="SAM" id="Phobius"/>
    </source>
</evidence>
<dbReference type="InterPro" id="IPR042635">
    <property type="entry name" value="MEGF10/SREC1/2-like"/>
</dbReference>
<reference evidence="4" key="1">
    <citation type="submission" date="2022-08" db="UniProtKB">
        <authorList>
            <consortium name="EnsemblMetazoa"/>
        </authorList>
    </citation>
    <scope>IDENTIFICATION</scope>
    <source>
        <strain evidence="4">05x7-T-G4-1.051#20</strain>
    </source>
</reference>
<accession>A0A8W8NIV4</accession>
<dbReference type="Pfam" id="PF22633">
    <property type="entry name" value="F5_F8_type_C_2"/>
    <property type="match status" value="1"/>
</dbReference>
<organism evidence="4 5">
    <name type="scientific">Magallana gigas</name>
    <name type="common">Pacific oyster</name>
    <name type="synonym">Crassostrea gigas</name>
    <dbReference type="NCBI Taxonomy" id="29159"/>
    <lineage>
        <taxon>Eukaryota</taxon>
        <taxon>Metazoa</taxon>
        <taxon>Spiralia</taxon>
        <taxon>Lophotrochozoa</taxon>
        <taxon>Mollusca</taxon>
        <taxon>Bivalvia</taxon>
        <taxon>Autobranchia</taxon>
        <taxon>Pteriomorphia</taxon>
        <taxon>Ostreida</taxon>
        <taxon>Ostreoidea</taxon>
        <taxon>Ostreidae</taxon>
        <taxon>Magallana</taxon>
    </lineage>
</organism>
<dbReference type="Gene3D" id="2.60.120.260">
    <property type="entry name" value="Galactose-binding domain-like"/>
    <property type="match status" value="1"/>
</dbReference>
<dbReference type="InterPro" id="IPR000742">
    <property type="entry name" value="EGF"/>
</dbReference>
<keyword evidence="5" id="KW-1185">Reference proteome</keyword>
<keyword evidence="2" id="KW-1133">Transmembrane helix</keyword>
<evidence type="ECO:0000313" key="4">
    <source>
        <dbReference type="EnsemblMetazoa" id="G7169.2:cds"/>
    </source>
</evidence>
<feature type="domain" description="EGF-like" evidence="3">
    <location>
        <begin position="334"/>
        <end position="367"/>
    </location>
</feature>
<keyword evidence="1" id="KW-0245">EGF-like domain</keyword>
<feature type="domain" description="EGF-like" evidence="3">
    <location>
        <begin position="246"/>
        <end position="286"/>
    </location>
</feature>
<dbReference type="GO" id="GO:0005044">
    <property type="term" value="F:scavenger receptor activity"/>
    <property type="evidence" value="ECO:0007669"/>
    <property type="project" value="InterPro"/>
</dbReference>
<name>A0A8W8NIV4_MAGGI</name>
<proteinExistence type="predicted"/>
<evidence type="ECO:0000259" key="3">
    <source>
        <dbReference type="SMART" id="SM00181"/>
    </source>
</evidence>
<protein>
    <recommendedName>
        <fullName evidence="3">EGF-like domain-containing protein</fullName>
    </recommendedName>
</protein>
<evidence type="ECO:0000256" key="1">
    <source>
        <dbReference type="ARBA" id="ARBA00022536"/>
    </source>
</evidence>
<dbReference type="SUPFAM" id="SSF49785">
    <property type="entry name" value="Galactose-binding domain-like"/>
    <property type="match status" value="1"/>
</dbReference>
<dbReference type="Gene3D" id="2.170.300.10">
    <property type="entry name" value="Tie2 ligand-binding domain superfamily"/>
    <property type="match status" value="2"/>
</dbReference>
<dbReference type="EnsemblMetazoa" id="G7169.2">
    <property type="protein sequence ID" value="G7169.2:cds"/>
    <property type="gene ID" value="G7169"/>
</dbReference>
<evidence type="ECO:0000313" key="5">
    <source>
        <dbReference type="Proteomes" id="UP000005408"/>
    </source>
</evidence>
<dbReference type="InterPro" id="IPR008979">
    <property type="entry name" value="Galactose-bd-like_sf"/>
</dbReference>
<dbReference type="Proteomes" id="UP000005408">
    <property type="component" value="Unassembled WGS sequence"/>
</dbReference>
<feature type="domain" description="EGF-like" evidence="3">
    <location>
        <begin position="297"/>
        <end position="324"/>
    </location>
</feature>
<dbReference type="AlphaFoldDB" id="A0A8W8NIV4"/>
<keyword evidence="2" id="KW-0472">Membrane</keyword>
<dbReference type="PANTHER" id="PTHR24043:SF8">
    <property type="entry name" value="EGF-LIKE DOMAIN-CONTAINING PROTEIN"/>
    <property type="match status" value="1"/>
</dbReference>
<feature type="domain" description="EGF-like" evidence="3">
    <location>
        <begin position="129"/>
        <end position="159"/>
    </location>
</feature>
<dbReference type="SMART" id="SM00181">
    <property type="entry name" value="EGF"/>
    <property type="match status" value="5"/>
</dbReference>
<dbReference type="PANTHER" id="PTHR24043">
    <property type="entry name" value="SCAVENGER RECEPTOR CLASS F"/>
    <property type="match status" value="1"/>
</dbReference>
<sequence>MELCHSVFYLETLAIALSYDNLSYRKIATQSHTYSNYDYDARKAVDGSIATCMRTLDIGRTSPQKTVWWKVDLGEVYTINSINILFRAYDGYENRQRGYEISNDFTELCEVIVKGRNSTCIYGSNCDIPCPVSCKDNICQEQNGSCFDCKPGWLGSFCNTRHCRDGITCNHVTGLCDRGCDAGWTGYMCNEECNRGTFGYECVNTCHCLNISSCDKRTGTCDGGCTPGYINNNCSTNCPYQYFGMNCTERCSGHCINNKTCGHVSGECSYGCLDGYIGIFCNDTCIDGYYGPNCSKKCHSNCRTCRHTDGMCTCVAGWIGPKCNTECVWSYGEDCQYPCHRHCLNQTCDRFNGSCLYGFSDEYMYCELDTDDIQMENTPLLVGISVSILVNVIVISVKLLRQRKTSSKQKHRTCIIKTCWTTDSEQTNTGNNDPYQELEERKKENLYQNLTLQ</sequence>
<keyword evidence="2" id="KW-0812">Transmembrane</keyword>